<comment type="caution">
    <text evidence="1">The sequence shown here is derived from an EMBL/GenBank/DDBJ whole genome shotgun (WGS) entry which is preliminary data.</text>
</comment>
<dbReference type="EMBL" id="JAULSY010000187">
    <property type="protein sequence ID" value="KAK0659197.1"/>
    <property type="molecule type" value="Genomic_DNA"/>
</dbReference>
<accession>A0AA40D2A4</accession>
<sequence>MAWPNANVANVMIEEAISNGGWNAVLSSVFPCPAYLVIPEQQMSPRRFDLALVRVADTQLIFAFEGKGNNFNWDNLAGEVQQCCKATRSQGFQGKNYGMGGRGPECIFLEFNGTQSSYVYVNNTGVVVTGQYRQIYHITTHQAQITAILLWIATKV</sequence>
<evidence type="ECO:0000313" key="1">
    <source>
        <dbReference type="EMBL" id="KAK0659197.1"/>
    </source>
</evidence>
<dbReference type="AlphaFoldDB" id="A0AA40D2A4"/>
<gene>
    <name evidence="1" type="ORF">QBC41DRAFT_308005</name>
</gene>
<protein>
    <submittedName>
        <fullName evidence="1">Uncharacterized protein</fullName>
    </submittedName>
</protein>
<keyword evidence="2" id="KW-1185">Reference proteome</keyword>
<proteinExistence type="predicted"/>
<organism evidence="1 2">
    <name type="scientific">Cercophora samala</name>
    <dbReference type="NCBI Taxonomy" id="330535"/>
    <lineage>
        <taxon>Eukaryota</taxon>
        <taxon>Fungi</taxon>
        <taxon>Dikarya</taxon>
        <taxon>Ascomycota</taxon>
        <taxon>Pezizomycotina</taxon>
        <taxon>Sordariomycetes</taxon>
        <taxon>Sordariomycetidae</taxon>
        <taxon>Sordariales</taxon>
        <taxon>Lasiosphaeriaceae</taxon>
        <taxon>Cercophora</taxon>
    </lineage>
</organism>
<dbReference type="Proteomes" id="UP001174997">
    <property type="component" value="Unassembled WGS sequence"/>
</dbReference>
<evidence type="ECO:0000313" key="2">
    <source>
        <dbReference type="Proteomes" id="UP001174997"/>
    </source>
</evidence>
<name>A0AA40D2A4_9PEZI</name>
<reference evidence="1" key="1">
    <citation type="submission" date="2023-06" db="EMBL/GenBank/DDBJ databases">
        <title>Genome-scale phylogeny and comparative genomics of the fungal order Sordariales.</title>
        <authorList>
            <consortium name="Lawrence Berkeley National Laboratory"/>
            <person name="Hensen N."/>
            <person name="Bonometti L."/>
            <person name="Westerberg I."/>
            <person name="Brannstrom I.O."/>
            <person name="Guillou S."/>
            <person name="Cros-Aarteil S."/>
            <person name="Calhoun S."/>
            <person name="Haridas S."/>
            <person name="Kuo A."/>
            <person name="Mondo S."/>
            <person name="Pangilinan J."/>
            <person name="Riley R."/>
            <person name="Labutti K."/>
            <person name="Andreopoulos B."/>
            <person name="Lipzen A."/>
            <person name="Chen C."/>
            <person name="Yanf M."/>
            <person name="Daum C."/>
            <person name="Ng V."/>
            <person name="Clum A."/>
            <person name="Steindorff A."/>
            <person name="Ohm R."/>
            <person name="Martin F."/>
            <person name="Silar P."/>
            <person name="Natvig D."/>
            <person name="Lalanne C."/>
            <person name="Gautier V."/>
            <person name="Ament-Velasquez S.L."/>
            <person name="Kruys A."/>
            <person name="Hutchinson M.I."/>
            <person name="Powell A.J."/>
            <person name="Barry K."/>
            <person name="Miller A.N."/>
            <person name="Grigoriev I.V."/>
            <person name="Debuchy R."/>
            <person name="Gladieux P."/>
            <person name="Thoren M.H."/>
            <person name="Johannesson H."/>
        </authorList>
    </citation>
    <scope>NUCLEOTIDE SEQUENCE</scope>
    <source>
        <strain evidence="1">CBS 307.81</strain>
    </source>
</reference>